<reference evidence="2" key="1">
    <citation type="submission" date="2022-11" db="UniProtKB">
        <authorList>
            <consortium name="WormBaseParasite"/>
        </authorList>
    </citation>
    <scope>IDENTIFICATION</scope>
</reference>
<accession>A0AC34R4W0</accession>
<evidence type="ECO:0000313" key="1">
    <source>
        <dbReference type="Proteomes" id="UP000887576"/>
    </source>
</evidence>
<sequence>MKKQWHSRFAVCNLRFLTRFLVFLSTVLATCLVIYDFSQPFVDYTENGKIGQPLFPYGGQECVIYNDGQHYPHERWVMLIKIDLMLLLVWQVWRTGLLVTPLVRGRISYKHHDHVSQQFSMV</sequence>
<name>A0AC34R4W0_9BILA</name>
<organism evidence="1 2">
    <name type="scientific">Panagrolaimus sp. JU765</name>
    <dbReference type="NCBI Taxonomy" id="591449"/>
    <lineage>
        <taxon>Eukaryota</taxon>
        <taxon>Metazoa</taxon>
        <taxon>Ecdysozoa</taxon>
        <taxon>Nematoda</taxon>
        <taxon>Chromadorea</taxon>
        <taxon>Rhabditida</taxon>
        <taxon>Tylenchina</taxon>
        <taxon>Panagrolaimomorpha</taxon>
        <taxon>Panagrolaimoidea</taxon>
        <taxon>Panagrolaimidae</taxon>
        <taxon>Panagrolaimus</taxon>
    </lineage>
</organism>
<protein>
    <submittedName>
        <fullName evidence="2">Uncharacterized protein</fullName>
    </submittedName>
</protein>
<dbReference type="WBParaSite" id="JU765_v2.g3482.t1">
    <property type="protein sequence ID" value="JU765_v2.g3482.t1"/>
    <property type="gene ID" value="JU765_v2.g3482"/>
</dbReference>
<proteinExistence type="predicted"/>
<evidence type="ECO:0000313" key="2">
    <source>
        <dbReference type="WBParaSite" id="JU765_v2.g3482.t1"/>
    </source>
</evidence>
<dbReference type="Proteomes" id="UP000887576">
    <property type="component" value="Unplaced"/>
</dbReference>